<organism evidence="2 3">
    <name type="scientific">Thalassospira marina</name>
    <dbReference type="NCBI Taxonomy" id="2048283"/>
    <lineage>
        <taxon>Bacteria</taxon>
        <taxon>Pseudomonadati</taxon>
        <taxon>Pseudomonadota</taxon>
        <taxon>Alphaproteobacteria</taxon>
        <taxon>Rhodospirillales</taxon>
        <taxon>Thalassospiraceae</taxon>
        <taxon>Thalassospira</taxon>
    </lineage>
</organism>
<comment type="caution">
    <text evidence="2">The sequence shown here is derived from an EMBL/GenBank/DDBJ whole genome shotgun (WGS) entry which is preliminary data.</text>
</comment>
<dbReference type="Gene3D" id="3.40.630.30">
    <property type="match status" value="1"/>
</dbReference>
<keyword evidence="2" id="KW-0808">Transferase</keyword>
<name>A0A2N3L0K4_9PROT</name>
<dbReference type="CDD" id="cd04301">
    <property type="entry name" value="NAT_SF"/>
    <property type="match status" value="1"/>
</dbReference>
<protein>
    <submittedName>
        <fullName evidence="2">GNAT family N-acetyltransferase</fullName>
    </submittedName>
</protein>
<feature type="domain" description="N-acetyltransferase" evidence="1">
    <location>
        <begin position="1"/>
        <end position="121"/>
    </location>
</feature>
<dbReference type="EMBL" id="NWTK01000001">
    <property type="protein sequence ID" value="PKR56250.1"/>
    <property type="molecule type" value="Genomic_DNA"/>
</dbReference>
<dbReference type="AlphaFoldDB" id="A0A2N3L0K4"/>
<gene>
    <name evidence="2" type="ORF">COO20_02925</name>
</gene>
<evidence type="ECO:0000259" key="1">
    <source>
        <dbReference type="PROSITE" id="PS51186"/>
    </source>
</evidence>
<reference evidence="2 3" key="1">
    <citation type="submission" date="2017-09" db="EMBL/GenBank/DDBJ databases">
        <title>Biodiversity and function of Thalassospira species in the particle-attached aromatic-hydrocarbon-degrading consortia from the surface seawater of the South China Sea.</title>
        <authorList>
            <person name="Dong C."/>
            <person name="Liu R."/>
            <person name="Shao Z."/>
        </authorList>
    </citation>
    <scope>NUCLEOTIDE SEQUENCE [LARGE SCALE GENOMIC DNA]</scope>
    <source>
        <strain evidence="2 3">CSC1P2</strain>
    </source>
</reference>
<evidence type="ECO:0000313" key="2">
    <source>
        <dbReference type="EMBL" id="PKR56250.1"/>
    </source>
</evidence>
<sequence length="121" mass="13835">MRPSLEAVGRFDPDRARNRFLSAFVAADTKVIYRDNALAGFFVVRDRDDHLYLDHLYIDPKYQGTGMGRGIVDLIMADARARQMPIRLMALNGSPANGFYQSCGFEMTDQDDLDTQYIWHP</sequence>
<proteinExistence type="predicted"/>
<evidence type="ECO:0000313" key="3">
    <source>
        <dbReference type="Proteomes" id="UP000233597"/>
    </source>
</evidence>
<dbReference type="Proteomes" id="UP000233597">
    <property type="component" value="Unassembled WGS sequence"/>
</dbReference>
<dbReference type="InterPro" id="IPR000182">
    <property type="entry name" value="GNAT_dom"/>
</dbReference>
<accession>A0A2N3L0K4</accession>
<dbReference type="OrthoDB" id="7585366at2"/>
<dbReference type="PROSITE" id="PS51186">
    <property type="entry name" value="GNAT"/>
    <property type="match status" value="1"/>
</dbReference>
<dbReference type="GO" id="GO:0016747">
    <property type="term" value="F:acyltransferase activity, transferring groups other than amino-acyl groups"/>
    <property type="evidence" value="ECO:0007669"/>
    <property type="project" value="InterPro"/>
</dbReference>
<dbReference type="InterPro" id="IPR016181">
    <property type="entry name" value="Acyl_CoA_acyltransferase"/>
</dbReference>
<dbReference type="Pfam" id="PF13508">
    <property type="entry name" value="Acetyltransf_7"/>
    <property type="match status" value="1"/>
</dbReference>
<dbReference type="SUPFAM" id="SSF55729">
    <property type="entry name" value="Acyl-CoA N-acyltransferases (Nat)"/>
    <property type="match status" value="1"/>
</dbReference>